<feature type="compositionally biased region" description="Basic and acidic residues" evidence="1">
    <location>
        <begin position="32"/>
        <end position="45"/>
    </location>
</feature>
<proteinExistence type="predicted"/>
<dbReference type="AlphaFoldDB" id="A0A0P1KQS9"/>
<keyword evidence="3" id="KW-1185">Reference proteome</keyword>
<organism evidence="2 3">
    <name type="scientific">Lachancea quebecensis</name>
    <dbReference type="NCBI Taxonomy" id="1654605"/>
    <lineage>
        <taxon>Eukaryota</taxon>
        <taxon>Fungi</taxon>
        <taxon>Dikarya</taxon>
        <taxon>Ascomycota</taxon>
        <taxon>Saccharomycotina</taxon>
        <taxon>Saccharomycetes</taxon>
        <taxon>Saccharomycetales</taxon>
        <taxon>Saccharomycetaceae</taxon>
        <taxon>Lachancea</taxon>
    </lineage>
</organism>
<reference evidence="3" key="1">
    <citation type="submission" date="2015-10" db="EMBL/GenBank/DDBJ databases">
        <authorList>
            <person name="Devillers H."/>
        </authorList>
    </citation>
    <scope>NUCLEOTIDE SEQUENCE [LARGE SCALE GENOMIC DNA]</scope>
</reference>
<evidence type="ECO:0000313" key="3">
    <source>
        <dbReference type="Proteomes" id="UP000236544"/>
    </source>
</evidence>
<feature type="region of interest" description="Disordered" evidence="1">
    <location>
        <begin position="28"/>
        <end position="310"/>
    </location>
</feature>
<feature type="compositionally biased region" description="Low complexity" evidence="1">
    <location>
        <begin position="272"/>
        <end position="287"/>
    </location>
</feature>
<feature type="compositionally biased region" description="Polar residues" evidence="1">
    <location>
        <begin position="239"/>
        <end position="271"/>
    </location>
</feature>
<accession>A0A0P1KQS9</accession>
<feature type="compositionally biased region" description="Polar residues" evidence="1">
    <location>
        <begin position="148"/>
        <end position="179"/>
    </location>
</feature>
<feature type="compositionally biased region" description="Polar residues" evidence="1">
    <location>
        <begin position="301"/>
        <end position="310"/>
    </location>
</feature>
<evidence type="ECO:0000313" key="2">
    <source>
        <dbReference type="EMBL" id="CUS22371.1"/>
    </source>
</evidence>
<feature type="compositionally biased region" description="Polar residues" evidence="1">
    <location>
        <begin position="99"/>
        <end position="117"/>
    </location>
</feature>
<sequence>MDQETLRKRMSQIELEIDEMNQVIDENLQLAEPHEDELSKHEEKTIWSSGTIKSLESETEEQGVQQALGADLYARSSTTRPVPPSIPAATELDKEQGTEVASETDSSQQKHASSQTPGERVPLEQTASDGGASLAPSQYVDAPEAVPSQPSFSSGIAPANSNPEKAQPLNGVSSQQPDSVDSAGSPRESRISTETAETLLSEVDRKHPGTPKQPLSEEFTREAPRGSEYASEDGANKEMPQQSTASNNGPQKAAAGTTSHQDSPLTQPSPGSKQPVSPDSSQSSPRLDLPKTRNPALPGKRNTSNPNPFRVISVTSKQTEDVSPAQKLQTRHEYLARKCIKLQREIQYLSDLRDRGAVAPEDARKINNALGKLQEYLDLKTKERYEIGVLLSRQLRREIDRGENGQFWVGH</sequence>
<evidence type="ECO:0000256" key="1">
    <source>
        <dbReference type="SAM" id="MobiDB-lite"/>
    </source>
</evidence>
<dbReference type="OrthoDB" id="3993315at2759"/>
<gene>
    <name evidence="2" type="ORF">LAQU0_S05e03862g</name>
</gene>
<name>A0A0P1KQS9_9SACH</name>
<dbReference type="EMBL" id="LN890537">
    <property type="protein sequence ID" value="CUS22371.1"/>
    <property type="molecule type" value="Genomic_DNA"/>
</dbReference>
<protein>
    <submittedName>
        <fullName evidence="2">LAQU0S05e03862g1_1</fullName>
    </submittedName>
</protein>
<dbReference type="Proteomes" id="UP000236544">
    <property type="component" value="Unassembled WGS sequence"/>
</dbReference>